<evidence type="ECO:0000256" key="2">
    <source>
        <dbReference type="ARBA" id="ARBA00022737"/>
    </source>
</evidence>
<dbReference type="RefSeq" id="WP_146947835.1">
    <property type="nucleotide sequence ID" value="NZ_BJYV01000009.1"/>
</dbReference>
<dbReference type="InterPro" id="IPR050836">
    <property type="entry name" value="SDS22/Internalin_LRR"/>
</dbReference>
<gene>
    <name evidence="3" type="ORF">CQA01_23680</name>
</gene>
<dbReference type="PANTHER" id="PTHR46652">
    <property type="entry name" value="LEUCINE-RICH REPEAT AND IQ DOMAIN-CONTAINING PROTEIN 1-RELATED"/>
    <property type="match status" value="1"/>
</dbReference>
<evidence type="ECO:0000313" key="4">
    <source>
        <dbReference type="Proteomes" id="UP000321301"/>
    </source>
</evidence>
<accession>A0A512CCA3</accession>
<organism evidence="3 4">
    <name type="scientific">Cyclobacterium qasimii</name>
    <dbReference type="NCBI Taxonomy" id="1350429"/>
    <lineage>
        <taxon>Bacteria</taxon>
        <taxon>Pseudomonadati</taxon>
        <taxon>Bacteroidota</taxon>
        <taxon>Cytophagia</taxon>
        <taxon>Cytophagales</taxon>
        <taxon>Cyclobacteriaceae</taxon>
        <taxon>Cyclobacterium</taxon>
    </lineage>
</organism>
<reference evidence="3 4" key="1">
    <citation type="submission" date="2019-07" db="EMBL/GenBank/DDBJ databases">
        <title>Whole genome shotgun sequence of Cyclobacterium qasimii NBRC 106168.</title>
        <authorList>
            <person name="Hosoyama A."/>
            <person name="Uohara A."/>
            <person name="Ohji S."/>
            <person name="Ichikawa N."/>
        </authorList>
    </citation>
    <scope>NUCLEOTIDE SEQUENCE [LARGE SCALE GENOMIC DNA]</scope>
    <source>
        <strain evidence="3 4">NBRC 106168</strain>
    </source>
</reference>
<keyword evidence="4" id="KW-1185">Reference proteome</keyword>
<sequence length="816" mass="93101">MTGIKVNAFLLILFFCYAPKILAQDLGGYTKQEIKDFSQQAEDQVRFLQYFLNTVGSGETSARDKDVIIRESYKKIFRDENVQIEDDLLLDRQVITNKSVVAYLKDIEFFFKDAAFEFKIKEVKPKVNDNDDLFFEISLDRTLTGLGLENESIENTKRRFVEINLDRNSNELKIASIYTTKLSRDDELLEWWSGLSLEWETLLREKFAITDDSVQLDMLYKISALDTLDLSGNKLLVDIAPIHVFRDLTYVDISHTQIQELSPISNITFLSYLDISNTPAVDIQFIKYSDKLKYLDISGTKVTNIDELTSLKNLQTFKASKAPLRGFGVLESFTQLETLDLEESGFNNIENLKNLSQLKELNIRGNYLINFGFLSELKQLEEINLEETNILDLSPLASLPSLWRVNINGTEVSQLDPINGSKSVKRIYADRTSISENAADIFARNNRGILLIHMVENLQTWWQTLPDGWNQVFVEKLPALGQGKPTIEALSTLVNMDSLNLDNSKVVNLRPALKFKSVTFLSFENTMIEDLSPLAEMKNLLHINGDFSAVTNVKALQELTGLKRLSFQGTNIESVEPLKSLPSLDFINLDNTKVPEWDVQELAGLLPQTNVIFRTEALLSWWENLNSDWKSLFSRYYDLEEHPDTWALHQATSSVKLEIGGDNILNLEPLLVFFNIRELQINNVPLQDPSAIARLEKLEVLEITESPFRDLTVVTPLSMLETLNVSNTAVSELEPISNLKRLKHLNLSGTNISNLKGLEMLYDLRTLDIASTGVRSVKQITHLLNLERLVCFNTRLSSRSVEKFQNELPNCEVRYY</sequence>
<dbReference type="SUPFAM" id="SSF52058">
    <property type="entry name" value="L domain-like"/>
    <property type="match status" value="3"/>
</dbReference>
<dbReference type="InterPro" id="IPR025875">
    <property type="entry name" value="Leu-rich_rpt_4"/>
</dbReference>
<dbReference type="PANTHER" id="PTHR46652:SF3">
    <property type="entry name" value="LEUCINE-RICH REPEAT-CONTAINING PROTEIN 9"/>
    <property type="match status" value="1"/>
</dbReference>
<dbReference type="Pfam" id="PF12799">
    <property type="entry name" value="LRR_4"/>
    <property type="match status" value="1"/>
</dbReference>
<dbReference type="InterPro" id="IPR032675">
    <property type="entry name" value="LRR_dom_sf"/>
</dbReference>
<evidence type="ECO:0000313" key="3">
    <source>
        <dbReference type="EMBL" id="GEO21834.1"/>
    </source>
</evidence>
<evidence type="ECO:0000256" key="1">
    <source>
        <dbReference type="ARBA" id="ARBA00022614"/>
    </source>
</evidence>
<dbReference type="AlphaFoldDB" id="A0A512CCA3"/>
<proteinExistence type="predicted"/>
<keyword evidence="2" id="KW-0677">Repeat</keyword>
<dbReference type="PROSITE" id="PS51450">
    <property type="entry name" value="LRR"/>
    <property type="match status" value="2"/>
</dbReference>
<dbReference type="Proteomes" id="UP000321301">
    <property type="component" value="Unassembled WGS sequence"/>
</dbReference>
<dbReference type="EMBL" id="BJYV01000009">
    <property type="protein sequence ID" value="GEO21834.1"/>
    <property type="molecule type" value="Genomic_DNA"/>
</dbReference>
<evidence type="ECO:0008006" key="5">
    <source>
        <dbReference type="Google" id="ProtNLM"/>
    </source>
</evidence>
<protein>
    <recommendedName>
        <fullName evidence="5">Internalin</fullName>
    </recommendedName>
</protein>
<name>A0A512CCA3_9BACT</name>
<comment type="caution">
    <text evidence="3">The sequence shown here is derived from an EMBL/GenBank/DDBJ whole genome shotgun (WGS) entry which is preliminary data.</text>
</comment>
<dbReference type="InterPro" id="IPR001611">
    <property type="entry name" value="Leu-rich_rpt"/>
</dbReference>
<keyword evidence="1" id="KW-0433">Leucine-rich repeat</keyword>
<dbReference type="Gene3D" id="3.80.10.10">
    <property type="entry name" value="Ribonuclease Inhibitor"/>
    <property type="match status" value="3"/>
</dbReference>